<gene>
    <name evidence="8" type="ORF">TPA0910_16690</name>
</gene>
<sequence>MTTATLIDSWTGSLVDSWTMTRRGLAHWARQPVQVVVQLVFPVMTLVMFAYVLGGGMTVPGGGDYKDFLVPGTFALTMVFGLEGTVLAITQDLNKGVIDRFRSMPMARSAVLAGRSVLDMLQSTLGLLVLIGVGLAMGWRWHGGPGDTLLAVGLLLWLRFAMLWLGIFLGMAAGRPEMVQAVQILVWPVGFGSNVFSSPETMPGWLGALAVWNPMSATASAIRELFGSPGGGGGSWAADHAGLLAACWPLVLIAVFLPLAVRRYARLSR</sequence>
<dbReference type="InterPro" id="IPR047817">
    <property type="entry name" value="ABC2_TM_bact-type"/>
</dbReference>
<dbReference type="InterPro" id="IPR013525">
    <property type="entry name" value="ABC2_TM"/>
</dbReference>
<evidence type="ECO:0000256" key="6">
    <source>
        <dbReference type="RuleBase" id="RU361157"/>
    </source>
</evidence>
<keyword evidence="2 6" id="KW-0812">Transmembrane</keyword>
<evidence type="ECO:0000256" key="3">
    <source>
        <dbReference type="ARBA" id="ARBA00022989"/>
    </source>
</evidence>
<keyword evidence="9" id="KW-1185">Reference proteome</keyword>
<feature type="transmembrane region" description="Helical" evidence="6">
    <location>
        <begin position="149"/>
        <end position="171"/>
    </location>
</feature>
<evidence type="ECO:0000313" key="8">
    <source>
        <dbReference type="EMBL" id="GHJ27236.1"/>
    </source>
</evidence>
<dbReference type="Pfam" id="PF01061">
    <property type="entry name" value="ABC2_membrane"/>
    <property type="match status" value="1"/>
</dbReference>
<feature type="transmembrane region" description="Helical" evidence="6">
    <location>
        <begin position="68"/>
        <end position="89"/>
    </location>
</feature>
<reference evidence="8" key="1">
    <citation type="submission" date="2024-05" db="EMBL/GenBank/DDBJ databases">
        <title>Whole genome shotgun sequence of Streptomyces hygroscopicus NBRC 113678.</title>
        <authorList>
            <person name="Komaki H."/>
            <person name="Tamura T."/>
        </authorList>
    </citation>
    <scope>NUCLEOTIDE SEQUENCE</scope>
    <source>
        <strain evidence="8">N11-34</strain>
    </source>
</reference>
<comment type="caution">
    <text evidence="8">The sequence shown here is derived from an EMBL/GenBank/DDBJ whole genome shotgun (WGS) entry which is preliminary data.</text>
</comment>
<dbReference type="InterPro" id="IPR051784">
    <property type="entry name" value="Nod_factor_ABC_transporter"/>
</dbReference>
<dbReference type="PANTHER" id="PTHR43229:SF2">
    <property type="entry name" value="NODULATION PROTEIN J"/>
    <property type="match status" value="1"/>
</dbReference>
<accession>A0ABQ3TV70</accession>
<keyword evidence="6" id="KW-0813">Transport</keyword>
<dbReference type="PROSITE" id="PS51012">
    <property type="entry name" value="ABC_TM2"/>
    <property type="match status" value="1"/>
</dbReference>
<protein>
    <recommendedName>
        <fullName evidence="6">Transport permease protein</fullName>
    </recommendedName>
</protein>
<feature type="transmembrane region" description="Helical" evidence="6">
    <location>
        <begin position="32"/>
        <end position="53"/>
    </location>
</feature>
<comment type="subcellular location">
    <subcellularLocation>
        <location evidence="6">Cell membrane</location>
        <topology evidence="6">Multi-pass membrane protein</topology>
    </subcellularLocation>
    <subcellularLocation>
        <location evidence="1">Membrane</location>
        <topology evidence="1">Multi-pass membrane protein</topology>
    </subcellularLocation>
</comment>
<dbReference type="RefSeq" id="WP_236256476.1">
    <property type="nucleotide sequence ID" value="NZ_BNEK01000003.1"/>
</dbReference>
<feature type="transmembrane region" description="Helical" evidence="6">
    <location>
        <begin position="241"/>
        <end position="261"/>
    </location>
</feature>
<evidence type="ECO:0000313" key="9">
    <source>
        <dbReference type="Proteomes" id="UP001054854"/>
    </source>
</evidence>
<name>A0ABQ3TV70_STRHY</name>
<dbReference type="InterPro" id="IPR000412">
    <property type="entry name" value="ABC_2_transport"/>
</dbReference>
<evidence type="ECO:0000256" key="5">
    <source>
        <dbReference type="ARBA" id="ARBA00023251"/>
    </source>
</evidence>
<evidence type="ECO:0000256" key="4">
    <source>
        <dbReference type="ARBA" id="ARBA00023136"/>
    </source>
</evidence>
<comment type="similarity">
    <text evidence="6">Belongs to the ABC-2 integral membrane protein family.</text>
</comment>
<dbReference type="PIRSF" id="PIRSF006648">
    <property type="entry name" value="DrrB"/>
    <property type="match status" value="1"/>
</dbReference>
<dbReference type="PANTHER" id="PTHR43229">
    <property type="entry name" value="NODULATION PROTEIN J"/>
    <property type="match status" value="1"/>
</dbReference>
<organism evidence="8 9">
    <name type="scientific">Streptomyces hygroscopicus</name>
    <dbReference type="NCBI Taxonomy" id="1912"/>
    <lineage>
        <taxon>Bacteria</taxon>
        <taxon>Bacillati</taxon>
        <taxon>Actinomycetota</taxon>
        <taxon>Actinomycetes</taxon>
        <taxon>Kitasatosporales</taxon>
        <taxon>Streptomycetaceae</taxon>
        <taxon>Streptomyces</taxon>
        <taxon>Streptomyces violaceusniger group</taxon>
    </lineage>
</organism>
<keyword evidence="4 6" id="KW-0472">Membrane</keyword>
<evidence type="ECO:0000259" key="7">
    <source>
        <dbReference type="PROSITE" id="PS51012"/>
    </source>
</evidence>
<dbReference type="EMBL" id="BNEK01000003">
    <property type="protein sequence ID" value="GHJ27236.1"/>
    <property type="molecule type" value="Genomic_DNA"/>
</dbReference>
<dbReference type="Proteomes" id="UP001054854">
    <property type="component" value="Unassembled WGS sequence"/>
</dbReference>
<comment type="caution">
    <text evidence="6">Lacks conserved residue(s) required for the propagation of feature annotation.</text>
</comment>
<evidence type="ECO:0000256" key="1">
    <source>
        <dbReference type="ARBA" id="ARBA00004141"/>
    </source>
</evidence>
<proteinExistence type="inferred from homology"/>
<feature type="transmembrane region" description="Helical" evidence="6">
    <location>
        <begin position="110"/>
        <end position="137"/>
    </location>
</feature>
<evidence type="ECO:0000256" key="2">
    <source>
        <dbReference type="ARBA" id="ARBA00022692"/>
    </source>
</evidence>
<keyword evidence="6" id="KW-1003">Cell membrane</keyword>
<keyword evidence="3 6" id="KW-1133">Transmembrane helix</keyword>
<keyword evidence="5" id="KW-0046">Antibiotic resistance</keyword>
<feature type="domain" description="ABC transmembrane type-2" evidence="7">
    <location>
        <begin position="33"/>
        <end position="267"/>
    </location>
</feature>